<dbReference type="NCBIfam" id="TIGR00724">
    <property type="entry name" value="urea_amlyse_rel"/>
    <property type="match status" value="1"/>
</dbReference>
<dbReference type="Pfam" id="PF02626">
    <property type="entry name" value="CT_A_B"/>
    <property type="match status" value="1"/>
</dbReference>
<evidence type="ECO:0000313" key="5">
    <source>
        <dbReference type="EMBL" id="HIX60770.1"/>
    </source>
</evidence>
<comment type="caution">
    <text evidence="5">The sequence shown here is derived from an EMBL/GenBank/DDBJ whole genome shotgun (WGS) entry which is preliminary data.</text>
</comment>
<evidence type="ECO:0000256" key="2">
    <source>
        <dbReference type="ARBA" id="ARBA00022801"/>
    </source>
</evidence>
<dbReference type="EMBL" id="DXFC01000024">
    <property type="protein sequence ID" value="HIX60770.1"/>
    <property type="molecule type" value="Genomic_DNA"/>
</dbReference>
<feature type="domain" description="Carboxyltransferase" evidence="4">
    <location>
        <begin position="30"/>
        <end position="310"/>
    </location>
</feature>
<accession>A0A9D1WKD4</accession>
<reference evidence="5" key="1">
    <citation type="journal article" date="2021" name="PeerJ">
        <title>Extensive microbial diversity within the chicken gut microbiome revealed by metagenomics and culture.</title>
        <authorList>
            <person name="Gilroy R."/>
            <person name="Ravi A."/>
            <person name="Getino M."/>
            <person name="Pursley I."/>
            <person name="Horton D.L."/>
            <person name="Alikhan N.F."/>
            <person name="Baker D."/>
            <person name="Gharbi K."/>
            <person name="Hall N."/>
            <person name="Watson M."/>
            <person name="Adriaenssens E.M."/>
            <person name="Foster-Nyarko E."/>
            <person name="Jarju S."/>
            <person name="Secka A."/>
            <person name="Antonio M."/>
            <person name="Oren A."/>
            <person name="Chaudhuri R.R."/>
            <person name="La Ragione R."/>
            <person name="Hildebrand F."/>
            <person name="Pallen M.J."/>
        </authorList>
    </citation>
    <scope>NUCLEOTIDE SEQUENCE</scope>
    <source>
        <strain evidence="5">1193</strain>
    </source>
</reference>
<dbReference type="InterPro" id="IPR029000">
    <property type="entry name" value="Cyclophilin-like_dom_sf"/>
</dbReference>
<dbReference type="Proteomes" id="UP000824248">
    <property type="component" value="Unassembled WGS sequence"/>
</dbReference>
<dbReference type="SMART" id="SM00797">
    <property type="entry name" value="AHS2"/>
    <property type="match status" value="1"/>
</dbReference>
<dbReference type="AlphaFoldDB" id="A0A9D1WKD4"/>
<reference evidence="5" key="2">
    <citation type="submission" date="2021-04" db="EMBL/GenBank/DDBJ databases">
        <authorList>
            <person name="Gilroy R."/>
        </authorList>
    </citation>
    <scope>NUCLEOTIDE SEQUENCE</scope>
    <source>
        <strain evidence="5">1193</strain>
    </source>
</reference>
<organism evidence="5 6">
    <name type="scientific">Candidatus Halomonas stercoripullorum</name>
    <dbReference type="NCBI Taxonomy" id="2838617"/>
    <lineage>
        <taxon>Bacteria</taxon>
        <taxon>Pseudomonadati</taxon>
        <taxon>Pseudomonadota</taxon>
        <taxon>Gammaproteobacteria</taxon>
        <taxon>Oceanospirillales</taxon>
        <taxon>Halomonadaceae</taxon>
        <taxon>Halomonas</taxon>
    </lineage>
</organism>
<evidence type="ECO:0000313" key="6">
    <source>
        <dbReference type="Proteomes" id="UP000824248"/>
    </source>
</evidence>
<dbReference type="GO" id="GO:0016787">
    <property type="term" value="F:hydrolase activity"/>
    <property type="evidence" value="ECO:0007669"/>
    <property type="project" value="UniProtKB-KW"/>
</dbReference>
<evidence type="ECO:0000259" key="4">
    <source>
        <dbReference type="SMART" id="SM00797"/>
    </source>
</evidence>
<sequence>MITQALYTLRVVQSGPLALLVDAGRFGVRHLGVTQGGAADWVSFSWANWLLGNPLNAAALEIVVGGGLVIELERDATLALAGADLQARLDDEPLQPGSAFRVVAGQRLYFQQPRNGLRAYLAVPGGFLASPVLDSVSATPREQLGGHQGDGAPLRQGDRLSWQGVAQEVRRLPFAMHAAPPFQGDCLALVPGAQSAHFTGASLFRAFNTPWQVDNRADRMGVRLCGPRLECRLHSMVSEGIPLGAVQVPPDGQPIVLLNDRQTIGGYPRLGALTPLATARLAQCLPGDSIRFVVSSREQALARYRACLAQWHVQAPRPLSRKS</sequence>
<evidence type="ECO:0000256" key="3">
    <source>
        <dbReference type="ARBA" id="ARBA00022840"/>
    </source>
</evidence>
<dbReference type="PANTHER" id="PTHR43309:SF4">
    <property type="entry name" value="CARBOXYLTRANSFERASE DOMAIN-CONTAINING PROTEIN"/>
    <property type="match status" value="1"/>
</dbReference>
<proteinExistence type="predicted"/>
<dbReference type="InterPro" id="IPR003778">
    <property type="entry name" value="CT_A_B"/>
</dbReference>
<name>A0A9D1WKD4_9GAMM</name>
<dbReference type="SUPFAM" id="SSF50891">
    <property type="entry name" value="Cyclophilin-like"/>
    <property type="match status" value="1"/>
</dbReference>
<keyword evidence="3" id="KW-0067">ATP-binding</keyword>
<keyword evidence="2" id="KW-0378">Hydrolase</keyword>
<dbReference type="Gene3D" id="2.40.100.10">
    <property type="entry name" value="Cyclophilin-like"/>
    <property type="match status" value="1"/>
</dbReference>
<dbReference type="PANTHER" id="PTHR43309">
    <property type="entry name" value="5-OXOPROLINASE SUBUNIT C"/>
    <property type="match status" value="1"/>
</dbReference>
<evidence type="ECO:0000256" key="1">
    <source>
        <dbReference type="ARBA" id="ARBA00022741"/>
    </source>
</evidence>
<keyword evidence="1" id="KW-0547">Nucleotide-binding</keyword>
<dbReference type="InterPro" id="IPR052708">
    <property type="entry name" value="PxpC"/>
</dbReference>
<dbReference type="GO" id="GO:0005524">
    <property type="term" value="F:ATP binding"/>
    <property type="evidence" value="ECO:0007669"/>
    <property type="project" value="UniProtKB-KW"/>
</dbReference>
<protein>
    <submittedName>
        <fullName evidence="5">Biotin-dependent carboxyltransferase family protein</fullName>
    </submittedName>
</protein>
<gene>
    <name evidence="5" type="ORF">H9854_00795</name>
</gene>